<dbReference type="RefSeq" id="WP_016341832.1">
    <property type="nucleotide sequence ID" value="NC_021282.1"/>
</dbReference>
<dbReference type="InterPro" id="IPR010427">
    <property type="entry name" value="DUF1023"/>
</dbReference>
<dbReference type="Proteomes" id="UP000013961">
    <property type="component" value="Chromosome"/>
</dbReference>
<organism evidence="2 3">
    <name type="scientific">Mycobacteroides abscessus subsp. bolletii 50594</name>
    <dbReference type="NCBI Taxonomy" id="1303024"/>
    <lineage>
        <taxon>Bacteria</taxon>
        <taxon>Bacillati</taxon>
        <taxon>Actinomycetota</taxon>
        <taxon>Actinomycetes</taxon>
        <taxon>Mycobacteriales</taxon>
        <taxon>Mycobacteriaceae</taxon>
        <taxon>Mycobacteroides</taxon>
        <taxon>Mycobacteroides abscessus</taxon>
    </lineage>
</organism>
<dbReference type="KEGG" id="mabb:MASS_0746"/>
<protein>
    <recommendedName>
        <fullName evidence="1">DUF1023 domain-containing protein</fullName>
    </recommendedName>
</protein>
<sequence>MGRPKKSVVYALDVNPLGDMATKTREDVSRKVLEQADKVRGVIHELDWKGETANATIDRGNRDYAQVRKAVEDGLNKLAQAYEDGKNTMGPMIDKLKADGQGFEADTFAVSEDWTVTDKFPYELAKALAGGDPAILDKLASLQAERANEAATGTASLQKLADELGAADEDTSKAITDAKTALGGLVPSPAAVQEARLKPPQDPKEFTAWWNSLTEAQKQAVFARDQYIGNNDNMPAADRDRFNRVKLADELGRASAAGKQVDALTSAHPDWAQGKNIPPTMVGGITKDRMDYEAWQRQFQDASGRAKYLPELQAIDKAVRDNPDRKLLVMDTQTGRQARAAVAVGDPDTADHIAVTTPGINTTATSITGMTNEATALQAEALRQLRNTPGHEGETVATIAWIGYDPPQINDTQGIGQNAAGIADVTHDGQARDGARSLARFYDGLANTHQGPPAEVTAIGHSYGSLTTGLALQEPGDHGITNAIFYGSPGIEASTPAELGVQPGHVFTMETPDDPIQWVYDGPAILNGVPFVNFWARDVFGLGDFGPNPATNPNFTHLETGAVTTPDGRSLEAASGHSDYPRTANNGQPYTPGYNIAAVISGLGDQNAIQEK</sequence>
<name>A0AB33A6P7_9MYCO</name>
<gene>
    <name evidence="2" type="ORF">MASS_0746</name>
</gene>
<dbReference type="Pfam" id="PF06259">
    <property type="entry name" value="Abhydrolase_8"/>
    <property type="match status" value="1"/>
</dbReference>
<dbReference type="AlphaFoldDB" id="A0AB33A6P7"/>
<feature type="domain" description="DUF1023" evidence="1">
    <location>
        <begin position="336"/>
        <end position="518"/>
    </location>
</feature>
<evidence type="ECO:0000313" key="2">
    <source>
        <dbReference type="EMBL" id="AGM27348.1"/>
    </source>
</evidence>
<reference evidence="2 3" key="1">
    <citation type="journal article" date="2013" name="Genome Announc.">
        <title>Complete Genome Sequence of Mycobacterium massiliense Clinical Strain Asan 50594, Belonging to the Type II Genotype.</title>
        <authorList>
            <person name="Kim B.J."/>
            <person name="Kim B.R."/>
            <person name="Hong S.H."/>
            <person name="Seok S.H."/>
            <person name="Kook Y.H."/>
            <person name="Kim B.J."/>
        </authorList>
    </citation>
    <scope>NUCLEOTIDE SEQUENCE [LARGE SCALE GENOMIC DNA]</scope>
    <source>
        <strain evidence="2 3">50594</strain>
    </source>
</reference>
<proteinExistence type="predicted"/>
<evidence type="ECO:0000313" key="3">
    <source>
        <dbReference type="Proteomes" id="UP000013961"/>
    </source>
</evidence>
<evidence type="ECO:0000259" key="1">
    <source>
        <dbReference type="Pfam" id="PF06259"/>
    </source>
</evidence>
<accession>A0AB33A6P7</accession>
<dbReference type="SUPFAM" id="SSF53474">
    <property type="entry name" value="alpha/beta-Hydrolases"/>
    <property type="match status" value="1"/>
</dbReference>
<dbReference type="InterPro" id="IPR029058">
    <property type="entry name" value="AB_hydrolase_fold"/>
</dbReference>
<dbReference type="EMBL" id="CP004374">
    <property type="protein sequence ID" value="AGM27348.1"/>
    <property type="molecule type" value="Genomic_DNA"/>
</dbReference>